<organism evidence="15 16">
    <name type="scientific">Wickerhamiella sorbophila</name>
    <dbReference type="NCBI Taxonomy" id="45607"/>
    <lineage>
        <taxon>Eukaryota</taxon>
        <taxon>Fungi</taxon>
        <taxon>Dikarya</taxon>
        <taxon>Ascomycota</taxon>
        <taxon>Saccharomycotina</taxon>
        <taxon>Dipodascomycetes</taxon>
        <taxon>Dipodascales</taxon>
        <taxon>Trichomonascaceae</taxon>
        <taxon>Wickerhamiella</taxon>
    </lineage>
</organism>
<dbReference type="InterPro" id="IPR001650">
    <property type="entry name" value="Helicase_C-like"/>
</dbReference>
<dbReference type="InterPro" id="IPR000330">
    <property type="entry name" value="SNF2_N"/>
</dbReference>
<dbReference type="GeneID" id="36517199"/>
<comment type="similarity">
    <text evidence="2">Belongs to the SNF2/RAD54 helicase family.</text>
</comment>
<reference evidence="15 16" key="1">
    <citation type="submission" date="2017-04" db="EMBL/GenBank/DDBJ databases">
        <title>Genome sequencing of [Candida] sorbophila.</title>
        <authorList>
            <person name="Ahn J.O."/>
        </authorList>
    </citation>
    <scope>NUCLEOTIDE SEQUENCE [LARGE SCALE GENOMIC DNA]</scope>
    <source>
        <strain evidence="15 16">DS02</strain>
    </source>
</reference>
<comment type="subcellular location">
    <subcellularLocation>
        <location evidence="1">Nucleus</location>
    </subcellularLocation>
</comment>
<dbReference type="GO" id="GO:0008094">
    <property type="term" value="F:ATP-dependent activity, acting on DNA"/>
    <property type="evidence" value="ECO:0007669"/>
    <property type="project" value="TreeGrafter"/>
</dbReference>
<dbReference type="SUPFAM" id="SSF52540">
    <property type="entry name" value="P-loop containing nucleoside triphosphate hydrolases"/>
    <property type="match status" value="2"/>
</dbReference>
<dbReference type="InterPro" id="IPR058951">
    <property type="entry name" value="WHD_Rad26_CSB-like"/>
</dbReference>
<evidence type="ECO:0000256" key="10">
    <source>
        <dbReference type="ARBA" id="ARBA00023242"/>
    </source>
</evidence>
<evidence type="ECO:0000256" key="3">
    <source>
        <dbReference type="ARBA" id="ARBA00022741"/>
    </source>
</evidence>
<keyword evidence="7" id="KW-0067">ATP-binding</keyword>
<dbReference type="PROSITE" id="PS51192">
    <property type="entry name" value="HELICASE_ATP_BIND_1"/>
    <property type="match status" value="1"/>
</dbReference>
<dbReference type="RefSeq" id="XP_024665776.1">
    <property type="nucleotide sequence ID" value="XM_024810008.1"/>
</dbReference>
<dbReference type="CDD" id="cd18000">
    <property type="entry name" value="DEXHc_ERCC6"/>
    <property type="match status" value="1"/>
</dbReference>
<evidence type="ECO:0000313" key="15">
    <source>
        <dbReference type="EMBL" id="PRT55831.1"/>
    </source>
</evidence>
<dbReference type="Pfam" id="PF00271">
    <property type="entry name" value="Helicase_C"/>
    <property type="match status" value="1"/>
</dbReference>
<dbReference type="Gene3D" id="3.40.50.10810">
    <property type="entry name" value="Tandem AAA-ATPase domain"/>
    <property type="match status" value="1"/>
</dbReference>
<evidence type="ECO:0000313" key="16">
    <source>
        <dbReference type="Proteomes" id="UP000238350"/>
    </source>
</evidence>
<dbReference type="PANTHER" id="PTHR45629:SF7">
    <property type="entry name" value="DNA EXCISION REPAIR PROTEIN ERCC-6-RELATED"/>
    <property type="match status" value="1"/>
</dbReference>
<keyword evidence="4" id="KW-0227">DNA damage</keyword>
<protein>
    <submittedName>
        <fullName evidence="15">DNA repair protein rhp26</fullName>
    </submittedName>
</protein>
<keyword evidence="10" id="KW-0539">Nucleus</keyword>
<feature type="region of interest" description="Disordered" evidence="12">
    <location>
        <begin position="886"/>
        <end position="917"/>
    </location>
</feature>
<accession>A0A2T0FLF9</accession>
<feature type="domain" description="Helicase ATP-binding" evidence="13">
    <location>
        <begin position="284"/>
        <end position="473"/>
    </location>
</feature>
<feature type="compositionally biased region" description="Low complexity" evidence="12">
    <location>
        <begin position="907"/>
        <end position="917"/>
    </location>
</feature>
<keyword evidence="3" id="KW-0547">Nucleotide-binding</keyword>
<evidence type="ECO:0000259" key="14">
    <source>
        <dbReference type="PROSITE" id="PS51194"/>
    </source>
</evidence>
<evidence type="ECO:0000256" key="12">
    <source>
        <dbReference type="SAM" id="MobiDB-lite"/>
    </source>
</evidence>
<dbReference type="GO" id="GO:0005524">
    <property type="term" value="F:ATP binding"/>
    <property type="evidence" value="ECO:0007669"/>
    <property type="project" value="InterPro"/>
</dbReference>
<keyword evidence="5" id="KW-0378">Hydrolase</keyword>
<evidence type="ECO:0000256" key="9">
    <source>
        <dbReference type="ARBA" id="ARBA00023204"/>
    </source>
</evidence>
<evidence type="ECO:0000256" key="4">
    <source>
        <dbReference type="ARBA" id="ARBA00022763"/>
    </source>
</evidence>
<evidence type="ECO:0000259" key="13">
    <source>
        <dbReference type="PROSITE" id="PS51192"/>
    </source>
</evidence>
<feature type="compositionally biased region" description="Acidic residues" evidence="12">
    <location>
        <begin position="167"/>
        <end position="179"/>
    </location>
</feature>
<dbReference type="SMART" id="SM00490">
    <property type="entry name" value="HELICc"/>
    <property type="match status" value="1"/>
</dbReference>
<dbReference type="STRING" id="45607.A0A2T0FLF9"/>
<gene>
    <name evidence="15" type="ORF">B9G98_03451</name>
</gene>
<evidence type="ECO:0000256" key="2">
    <source>
        <dbReference type="ARBA" id="ARBA00007025"/>
    </source>
</evidence>
<dbReference type="Pfam" id="PF00176">
    <property type="entry name" value="SNF2-rel_dom"/>
    <property type="match status" value="1"/>
</dbReference>
<dbReference type="OrthoDB" id="413460at2759"/>
<name>A0A2T0FLF9_9ASCO</name>
<dbReference type="AlphaFoldDB" id="A0A2T0FLF9"/>
<dbReference type="GO" id="GO:0006283">
    <property type="term" value="P:transcription-coupled nucleotide-excision repair"/>
    <property type="evidence" value="ECO:0007669"/>
    <property type="project" value="TreeGrafter"/>
</dbReference>
<evidence type="ECO:0000256" key="8">
    <source>
        <dbReference type="ARBA" id="ARBA00023125"/>
    </source>
</evidence>
<evidence type="ECO:0000256" key="5">
    <source>
        <dbReference type="ARBA" id="ARBA00022801"/>
    </source>
</evidence>
<dbReference type="EMBL" id="NDIQ01000022">
    <property type="protein sequence ID" value="PRT55831.1"/>
    <property type="molecule type" value="Genomic_DNA"/>
</dbReference>
<dbReference type="InterPro" id="IPR049730">
    <property type="entry name" value="SNF2/RAD54-like_C"/>
</dbReference>
<feature type="coiled-coil region" evidence="11">
    <location>
        <begin position="13"/>
        <end position="56"/>
    </location>
</feature>
<feature type="region of interest" description="Disordered" evidence="12">
    <location>
        <begin position="123"/>
        <end position="212"/>
    </location>
</feature>
<dbReference type="CDD" id="cd18793">
    <property type="entry name" value="SF2_C_SNF"/>
    <property type="match status" value="1"/>
</dbReference>
<comment type="caution">
    <text evidence="15">The sequence shown here is derived from an EMBL/GenBank/DDBJ whole genome shotgun (WGS) entry which is preliminary data.</text>
</comment>
<dbReference type="PANTHER" id="PTHR45629">
    <property type="entry name" value="SNF2/RAD54 FAMILY MEMBER"/>
    <property type="match status" value="1"/>
</dbReference>
<dbReference type="InterPro" id="IPR014001">
    <property type="entry name" value="Helicase_ATP-bd"/>
</dbReference>
<feature type="domain" description="Helicase C-terminal" evidence="14">
    <location>
        <begin position="609"/>
        <end position="769"/>
    </location>
</feature>
<dbReference type="PROSITE" id="PS51194">
    <property type="entry name" value="HELICASE_CTER"/>
    <property type="match status" value="1"/>
</dbReference>
<keyword evidence="8" id="KW-0238">DNA-binding</keyword>
<keyword evidence="9" id="KW-0234">DNA repair</keyword>
<sequence>MDAAWSVDQADLERQLEQQAAETLKAHENELDEKRLKKTRQKITDISSKIAALTDKIENPATRITEREKARDVIFNLQRKDLVGLRRDEADILARIAERSSTQPEQVASGRLADETEQEYLVRTGKITPFGKPSQTEDDPDRSHQDLSRPSTMLARQFKRRRVDSTLESDSEATDEEDPVLIKREPIDSDYSDEEFESRSTTSAQDEDDGNVGYYHRRLDQWTKMRKALRKELHQSIDETKEEWELPHPEYEDKVLDPAAGFKIPGDIWTSLFAYQKTGVRWLWELYNQRTGGIIGDEMGLGKTVQVAAFLAGLHYSGMLKRRPALIVCPATVMSQWVTELHQWWPPLRVAILHSIGTGMSGSGRAGPDSDSEDESVLAQSKIAASSLLKGMFETGHVVITTYAGIKVYSKYILPKVWSYCCLDEGHKIRNPNSEVSLNCKQIKTHYRLILSGTPIQNNLIELWSLFDFVFPGKLGTLPVFQNQFSIPINVGGYANATNIQVQTAYKCAVVLRNLIAPYLLRRMKSDVATDLPQKTEKVLFCKLTKAQKEAYSTFLKSDEMNSIMAGRRQVLYGVDILRKICNHPDLLTREVSSHKASYGDPSKSGKMQVVKALLELWTSQDHRTLLFTQTRQMLDILEPFVARMNLKYLRMDGSTQIAQRQSLVSTFNNNPDYKVFLLTTKVGGLGVNLTGADRIIIYDPDWNPSTDVQARERAWRLGQKKEVVIYRLMIAGSIEEKIYHRQIFKQFLTNKILKDPKQKRFFKNTDLHDLFSLGDSAETGELFAGTEKKVQQQAVKADDDIDQVAGISRQDDFKTSEDPKAGDEGLLEGLFAKAGVHSTLEHDAVMDASRPDTVLMEREATRIANQAAAALKESRREARRHKIGTPTWTGRFGKAGKLPPTSKVHSASPSPSPSSVSILEGLKVKRELETKTTASDSYLPDNVLKLHTAAITRIRDYLALQREYSAKSAEIVKKCDIKLDSDQSVANLRHMLKNVATWDSLKSQWQLKPEFQPET</sequence>
<proteinExistence type="inferred from homology"/>
<keyword evidence="11" id="KW-0175">Coiled coil</keyword>
<dbReference type="Pfam" id="PF25875">
    <property type="entry name" value="WHD_Rad26_CSB"/>
    <property type="match status" value="1"/>
</dbReference>
<dbReference type="InterPro" id="IPR050496">
    <property type="entry name" value="SNF2_RAD54_helicase_repair"/>
</dbReference>
<evidence type="ECO:0000256" key="11">
    <source>
        <dbReference type="SAM" id="Coils"/>
    </source>
</evidence>
<dbReference type="SMART" id="SM00487">
    <property type="entry name" value="DEXDc"/>
    <property type="match status" value="1"/>
</dbReference>
<dbReference type="Gene3D" id="3.40.50.300">
    <property type="entry name" value="P-loop containing nucleotide triphosphate hydrolases"/>
    <property type="match status" value="1"/>
</dbReference>
<dbReference type="GO" id="GO:0005634">
    <property type="term" value="C:nucleus"/>
    <property type="evidence" value="ECO:0007669"/>
    <property type="project" value="TreeGrafter"/>
</dbReference>
<dbReference type="Proteomes" id="UP000238350">
    <property type="component" value="Unassembled WGS sequence"/>
</dbReference>
<evidence type="ECO:0000256" key="1">
    <source>
        <dbReference type="ARBA" id="ARBA00004123"/>
    </source>
</evidence>
<keyword evidence="16" id="KW-1185">Reference proteome</keyword>
<dbReference type="InterPro" id="IPR038718">
    <property type="entry name" value="SNF2-like_sf"/>
</dbReference>
<evidence type="ECO:0000256" key="7">
    <source>
        <dbReference type="ARBA" id="ARBA00022840"/>
    </source>
</evidence>
<keyword evidence="6" id="KW-0347">Helicase</keyword>
<dbReference type="InterPro" id="IPR027417">
    <property type="entry name" value="P-loop_NTPase"/>
</dbReference>
<dbReference type="GO" id="GO:0016787">
    <property type="term" value="F:hydrolase activity"/>
    <property type="evidence" value="ECO:0007669"/>
    <property type="project" value="UniProtKB-KW"/>
</dbReference>
<dbReference type="FunFam" id="3.40.50.10810:FF:000094">
    <property type="entry name" value="DNA excision repair protein ERCC-6"/>
    <property type="match status" value="1"/>
</dbReference>
<evidence type="ECO:0000256" key="6">
    <source>
        <dbReference type="ARBA" id="ARBA00022806"/>
    </source>
</evidence>